<dbReference type="RefSeq" id="WP_264787994.1">
    <property type="nucleotide sequence ID" value="NZ_AP026867.1"/>
</dbReference>
<dbReference type="Pfam" id="PF00027">
    <property type="entry name" value="cNMP_binding"/>
    <property type="match status" value="1"/>
</dbReference>
<name>A0A915YGL8_9BACT</name>
<evidence type="ECO:0000313" key="3">
    <source>
        <dbReference type="Proteomes" id="UP001060919"/>
    </source>
</evidence>
<dbReference type="EMBL" id="AP026867">
    <property type="protein sequence ID" value="BDS12631.1"/>
    <property type="molecule type" value="Genomic_DNA"/>
</dbReference>
<dbReference type="PROSITE" id="PS50042">
    <property type="entry name" value="CNMP_BINDING_3"/>
    <property type="match status" value="1"/>
</dbReference>
<dbReference type="CDD" id="cd00038">
    <property type="entry name" value="CAP_ED"/>
    <property type="match status" value="1"/>
</dbReference>
<dbReference type="InterPro" id="IPR018490">
    <property type="entry name" value="cNMP-bd_dom_sf"/>
</dbReference>
<protein>
    <submittedName>
        <fullName evidence="2">Crp/Fnr family transcriptional regulator</fullName>
    </submittedName>
</protein>
<sequence length="190" mass="21777">MKQFLDYITARMPLSSTDKELVEQLFIPQAFTSTTCLLKAGQVERHLYFLCHGIVKGYQNQAGKIVVGHLVTPNNFFGSLDSFMTESPSLDYFEAVTNIQTCKISKPDFELLKSKDSKWGNFIEQITNEHLKCKMDRVKDFQLLTAKERYLKFLKQSPELALQVSVESIASFLGVEPQSLSRIRKQITRE</sequence>
<dbReference type="AlphaFoldDB" id="A0A915YGL8"/>
<proteinExistence type="predicted"/>
<dbReference type="SUPFAM" id="SSF51206">
    <property type="entry name" value="cAMP-binding domain-like"/>
    <property type="match status" value="1"/>
</dbReference>
<evidence type="ECO:0000313" key="2">
    <source>
        <dbReference type="EMBL" id="BDS12631.1"/>
    </source>
</evidence>
<dbReference type="KEGG" id="aup:AsAng_0033550"/>
<reference evidence="2" key="1">
    <citation type="submission" date="2022-09" db="EMBL/GenBank/DDBJ databases">
        <title>Aureispira anguillicida sp. nov., isolated from Leptocephalus of Japanese eel Anguilla japonica.</title>
        <authorList>
            <person name="Yuasa K."/>
            <person name="Mekata T."/>
            <person name="Ikunari K."/>
        </authorList>
    </citation>
    <scope>NUCLEOTIDE SEQUENCE</scope>
    <source>
        <strain evidence="2">EL160426</strain>
    </source>
</reference>
<dbReference type="Gene3D" id="2.60.120.10">
    <property type="entry name" value="Jelly Rolls"/>
    <property type="match status" value="1"/>
</dbReference>
<dbReference type="Proteomes" id="UP001060919">
    <property type="component" value="Chromosome"/>
</dbReference>
<organism evidence="2 3">
    <name type="scientific">Aureispira anguillae</name>
    <dbReference type="NCBI Taxonomy" id="2864201"/>
    <lineage>
        <taxon>Bacteria</taxon>
        <taxon>Pseudomonadati</taxon>
        <taxon>Bacteroidota</taxon>
        <taxon>Saprospiria</taxon>
        <taxon>Saprospirales</taxon>
        <taxon>Saprospiraceae</taxon>
        <taxon>Aureispira</taxon>
    </lineage>
</organism>
<feature type="domain" description="Cyclic nucleotide-binding" evidence="1">
    <location>
        <begin position="37"/>
        <end position="112"/>
    </location>
</feature>
<dbReference type="InterPro" id="IPR000595">
    <property type="entry name" value="cNMP-bd_dom"/>
</dbReference>
<accession>A0A915YGL8</accession>
<keyword evidence="3" id="KW-1185">Reference proteome</keyword>
<dbReference type="InterPro" id="IPR014710">
    <property type="entry name" value="RmlC-like_jellyroll"/>
</dbReference>
<evidence type="ECO:0000259" key="1">
    <source>
        <dbReference type="PROSITE" id="PS50042"/>
    </source>
</evidence>
<gene>
    <name evidence="2" type="ORF">AsAng_0033550</name>
</gene>